<keyword evidence="4 10" id="KW-0808">Transferase</keyword>
<dbReference type="GO" id="GO:0005737">
    <property type="term" value="C:cytoplasm"/>
    <property type="evidence" value="ECO:0007669"/>
    <property type="project" value="TreeGrafter"/>
</dbReference>
<evidence type="ECO:0000313" key="12">
    <source>
        <dbReference type="Proteomes" id="UP000707206"/>
    </source>
</evidence>
<sequence>MNENRIIYVMGVSGSGKSTVGKLLAEQLGYPFFDGDDYHSKANVKKMADGHPLNDDDRRDWLEALNQLARSKQHDGAVIACSALKERYRTILENKIQEKTLFVYLQGTFDQVLERLQARRGHFMPIDLLKSQFETLEPPKKAITVSIGKTPREIASEIFLRMQGL</sequence>
<proteinExistence type="inferred from homology"/>
<evidence type="ECO:0000256" key="6">
    <source>
        <dbReference type="ARBA" id="ARBA00022777"/>
    </source>
</evidence>
<dbReference type="GO" id="GO:0005524">
    <property type="term" value="F:ATP binding"/>
    <property type="evidence" value="ECO:0007669"/>
    <property type="project" value="UniProtKB-KW"/>
</dbReference>
<comment type="similarity">
    <text evidence="2 10">Belongs to the gluconokinase GntK/GntV family.</text>
</comment>
<dbReference type="EC" id="2.7.1.12" evidence="3 10"/>
<evidence type="ECO:0000256" key="10">
    <source>
        <dbReference type="RuleBase" id="RU363066"/>
    </source>
</evidence>
<dbReference type="PANTHER" id="PTHR43442">
    <property type="entry name" value="GLUCONOKINASE-RELATED"/>
    <property type="match status" value="1"/>
</dbReference>
<evidence type="ECO:0000256" key="5">
    <source>
        <dbReference type="ARBA" id="ARBA00022741"/>
    </source>
</evidence>
<evidence type="ECO:0000256" key="8">
    <source>
        <dbReference type="ARBA" id="ARBA00023064"/>
    </source>
</evidence>
<dbReference type="FunFam" id="3.40.50.300:FF:000522">
    <property type="entry name" value="Gluconokinase"/>
    <property type="match status" value="1"/>
</dbReference>
<reference evidence="11" key="1">
    <citation type="submission" date="2019-07" db="EMBL/GenBank/DDBJ databases">
        <authorList>
            <person name="De-Chao Zhang Q."/>
        </authorList>
    </citation>
    <scope>NUCLEOTIDE SEQUENCE</scope>
    <source>
        <strain evidence="11">TP-CH-4</strain>
    </source>
</reference>
<dbReference type="EMBL" id="VIKU02000002">
    <property type="protein sequence ID" value="NHF59295.1"/>
    <property type="molecule type" value="Genomic_DNA"/>
</dbReference>
<organism evidence="11 12">
    <name type="scientific">Pelagihabitans pacificus</name>
    <dbReference type="NCBI Taxonomy" id="2696054"/>
    <lineage>
        <taxon>Bacteria</taxon>
        <taxon>Pseudomonadati</taxon>
        <taxon>Bacteroidota</taxon>
        <taxon>Flavobacteriia</taxon>
        <taxon>Flavobacteriales</taxon>
        <taxon>Flavobacteriaceae</taxon>
        <taxon>Pelagihabitans</taxon>
    </lineage>
</organism>
<accession>A0A967E663</accession>
<dbReference type="GO" id="GO:0019521">
    <property type="term" value="P:D-gluconate metabolic process"/>
    <property type="evidence" value="ECO:0007669"/>
    <property type="project" value="UniProtKB-KW"/>
</dbReference>
<evidence type="ECO:0000256" key="9">
    <source>
        <dbReference type="ARBA" id="ARBA00048090"/>
    </source>
</evidence>
<keyword evidence="8" id="KW-0311">Gluconate utilization</keyword>
<dbReference type="Proteomes" id="UP000707206">
    <property type="component" value="Unassembled WGS sequence"/>
</dbReference>
<evidence type="ECO:0000256" key="1">
    <source>
        <dbReference type="ARBA" id="ARBA00004761"/>
    </source>
</evidence>
<dbReference type="NCBIfam" id="TIGR01313">
    <property type="entry name" value="therm_gnt_kin"/>
    <property type="match status" value="1"/>
</dbReference>
<comment type="catalytic activity">
    <reaction evidence="9 10">
        <text>D-gluconate + ATP = 6-phospho-D-gluconate + ADP + H(+)</text>
        <dbReference type="Rhea" id="RHEA:19433"/>
        <dbReference type="ChEBI" id="CHEBI:15378"/>
        <dbReference type="ChEBI" id="CHEBI:18391"/>
        <dbReference type="ChEBI" id="CHEBI:30616"/>
        <dbReference type="ChEBI" id="CHEBI:58759"/>
        <dbReference type="ChEBI" id="CHEBI:456216"/>
        <dbReference type="EC" id="2.7.1.12"/>
    </reaction>
</comment>
<protein>
    <recommendedName>
        <fullName evidence="3 10">Gluconokinase</fullName>
        <ecNumber evidence="3 10">2.7.1.12</ecNumber>
    </recommendedName>
</protein>
<dbReference type="Pfam" id="PF01202">
    <property type="entry name" value="SKI"/>
    <property type="match status" value="1"/>
</dbReference>
<gene>
    <name evidence="11" type="ORF">FK220_008085</name>
</gene>
<reference evidence="11" key="2">
    <citation type="submission" date="2020-03" db="EMBL/GenBank/DDBJ databases">
        <title>Flavobacteriaceae bacterium strain TP-CH-4, a member of the family Flavobacteriaceae isolated from a deep-sea seamount.</title>
        <authorList>
            <person name="Zhang D.-C."/>
        </authorList>
    </citation>
    <scope>NUCLEOTIDE SEQUENCE</scope>
    <source>
        <strain evidence="11">TP-CH-4</strain>
    </source>
</reference>
<dbReference type="PANTHER" id="PTHR43442:SF3">
    <property type="entry name" value="GLUCONOKINASE-RELATED"/>
    <property type="match status" value="1"/>
</dbReference>
<dbReference type="Gene3D" id="3.40.50.300">
    <property type="entry name" value="P-loop containing nucleotide triphosphate hydrolases"/>
    <property type="match status" value="1"/>
</dbReference>
<evidence type="ECO:0000313" key="11">
    <source>
        <dbReference type="EMBL" id="NHF59295.1"/>
    </source>
</evidence>
<dbReference type="RefSeq" id="WP_152573810.1">
    <property type="nucleotide sequence ID" value="NZ_VIKU02000002.1"/>
</dbReference>
<evidence type="ECO:0000256" key="3">
    <source>
        <dbReference type="ARBA" id="ARBA00012054"/>
    </source>
</evidence>
<dbReference type="SUPFAM" id="SSF52540">
    <property type="entry name" value="P-loop containing nucleoside triphosphate hydrolases"/>
    <property type="match status" value="1"/>
</dbReference>
<keyword evidence="12" id="KW-1185">Reference proteome</keyword>
<dbReference type="InterPro" id="IPR031322">
    <property type="entry name" value="Shikimate/glucono_kinase"/>
</dbReference>
<evidence type="ECO:0000256" key="4">
    <source>
        <dbReference type="ARBA" id="ARBA00022679"/>
    </source>
</evidence>
<dbReference type="PRINTS" id="PR01100">
    <property type="entry name" value="SHIKIMTKNASE"/>
</dbReference>
<dbReference type="InterPro" id="IPR027417">
    <property type="entry name" value="P-loop_NTPase"/>
</dbReference>
<keyword evidence="7 10" id="KW-0067">ATP-binding</keyword>
<name>A0A967E663_9FLAO</name>
<comment type="caution">
    <text evidence="11">The sequence shown here is derived from an EMBL/GenBank/DDBJ whole genome shotgun (WGS) entry which is preliminary data.</text>
</comment>
<dbReference type="InterPro" id="IPR006001">
    <property type="entry name" value="Therm_gnt_kin"/>
</dbReference>
<dbReference type="AlphaFoldDB" id="A0A967E663"/>
<evidence type="ECO:0000256" key="2">
    <source>
        <dbReference type="ARBA" id="ARBA00008420"/>
    </source>
</evidence>
<dbReference type="CDD" id="cd02021">
    <property type="entry name" value="GntK"/>
    <property type="match status" value="1"/>
</dbReference>
<comment type="pathway">
    <text evidence="1">Carbohydrate acid metabolism.</text>
</comment>
<evidence type="ECO:0000256" key="7">
    <source>
        <dbReference type="ARBA" id="ARBA00022840"/>
    </source>
</evidence>
<keyword evidence="5 10" id="KW-0547">Nucleotide-binding</keyword>
<dbReference type="GO" id="GO:0046316">
    <property type="term" value="F:gluconokinase activity"/>
    <property type="evidence" value="ECO:0007669"/>
    <property type="project" value="UniProtKB-EC"/>
</dbReference>
<keyword evidence="6 10" id="KW-0418">Kinase</keyword>